<keyword evidence="11" id="KW-1185">Reference proteome</keyword>
<gene>
    <name evidence="8 10" type="primary">menA</name>
    <name evidence="10" type="ORF">H9Y05_12040</name>
</gene>
<feature type="transmembrane region" description="Helical" evidence="8">
    <location>
        <begin position="279"/>
        <end position="298"/>
    </location>
</feature>
<dbReference type="RefSeq" id="WP_163492007.1">
    <property type="nucleotide sequence ID" value="NZ_JACVEL010000008.1"/>
</dbReference>
<organism evidence="10 11">
    <name type="scientific">Taishania pollutisoli</name>
    <dbReference type="NCBI Taxonomy" id="2766479"/>
    <lineage>
        <taxon>Bacteria</taxon>
        <taxon>Pseudomonadati</taxon>
        <taxon>Bacteroidota</taxon>
        <taxon>Flavobacteriia</taxon>
        <taxon>Flavobacteriales</taxon>
        <taxon>Crocinitomicaceae</taxon>
        <taxon>Taishania</taxon>
    </lineage>
</organism>
<keyword evidence="2 8" id="KW-0474">Menaquinone biosynthesis</keyword>
<dbReference type="InterPro" id="IPR044878">
    <property type="entry name" value="UbiA_sf"/>
</dbReference>
<sequence length="299" mass="32669">MTKQKAWIEAIRPRTLPLSLAGILFGSAIAFKSGAIDWVIFSLSISTTLLFQILSNLANDYGDGVKGTDNHERVGPTRAVQSGMITHQQMKSAVILTAVLSFLSAAVLIYFGTQAMAAPVLWTYAGLAVLCVLAAITYTVGKKAYGYHGLGDLMVFIFFGLVSVLGVYSLYTKTFDWNNLYPAATIGLLSVAVLNLNNMRDYASDKKAGKNTLVVKMGIDYAKLYHTVIVLLALAFLVLFLLKQTDVIAFISLLPGISLFLHLMKVAKIRTTKEFDPELKVVALSTFAIAVLYFASIWF</sequence>
<evidence type="ECO:0000256" key="1">
    <source>
        <dbReference type="ARBA" id="ARBA00004141"/>
    </source>
</evidence>
<keyword evidence="4 8" id="KW-0808">Transferase</keyword>
<comment type="pathway">
    <text evidence="8">Quinol/quinone metabolism; menaquinone biosynthesis; menaquinol from 1,4-dihydroxy-2-naphthoate: step 1/2.</text>
</comment>
<dbReference type="GO" id="GO:0009234">
    <property type="term" value="P:menaquinone biosynthetic process"/>
    <property type="evidence" value="ECO:0007669"/>
    <property type="project" value="UniProtKB-UniRule"/>
</dbReference>
<dbReference type="EC" id="2.5.1.74" evidence="8 9"/>
<dbReference type="InterPro" id="IPR004657">
    <property type="entry name" value="MenA"/>
</dbReference>
<dbReference type="Proteomes" id="UP000652681">
    <property type="component" value="Unassembled WGS sequence"/>
</dbReference>
<evidence type="ECO:0000313" key="11">
    <source>
        <dbReference type="Proteomes" id="UP000652681"/>
    </source>
</evidence>
<comment type="catalytic activity">
    <reaction evidence="8">
        <text>an all-trans-polyprenyl diphosphate + 1,4-dihydroxy-2-naphthoate + H(+) = a 2-demethylmenaquinol + CO2 + diphosphate</text>
        <dbReference type="Rhea" id="RHEA:26478"/>
        <dbReference type="Rhea" id="RHEA-COMP:9563"/>
        <dbReference type="Rhea" id="RHEA-COMP:9564"/>
        <dbReference type="ChEBI" id="CHEBI:11173"/>
        <dbReference type="ChEBI" id="CHEBI:15378"/>
        <dbReference type="ChEBI" id="CHEBI:16526"/>
        <dbReference type="ChEBI" id="CHEBI:33019"/>
        <dbReference type="ChEBI" id="CHEBI:55437"/>
        <dbReference type="ChEBI" id="CHEBI:58914"/>
        <dbReference type="EC" id="2.5.1.74"/>
    </reaction>
</comment>
<reference evidence="10" key="1">
    <citation type="submission" date="2020-09" db="EMBL/GenBank/DDBJ databases">
        <title>Taishania pollutisoli gen. nov., sp. nov., Isolated from Tetrabromobisphenol A-Contaminated Soil.</title>
        <authorList>
            <person name="Chen Q."/>
        </authorList>
    </citation>
    <scope>NUCLEOTIDE SEQUENCE</scope>
    <source>
        <strain evidence="10">CZZ-1</strain>
    </source>
</reference>
<feature type="transmembrane region" description="Helical" evidence="8">
    <location>
        <begin position="248"/>
        <end position="267"/>
    </location>
</feature>
<dbReference type="GO" id="GO:0042371">
    <property type="term" value="P:vitamin K biosynthetic process"/>
    <property type="evidence" value="ECO:0007669"/>
    <property type="project" value="TreeGrafter"/>
</dbReference>
<keyword evidence="5 8" id="KW-0812">Transmembrane</keyword>
<evidence type="ECO:0000256" key="6">
    <source>
        <dbReference type="ARBA" id="ARBA00022989"/>
    </source>
</evidence>
<comment type="function">
    <text evidence="8">Conversion of 1,4-dihydroxy-2-naphthoate (DHNA) to demethylmenaquinone (DMK).</text>
</comment>
<evidence type="ECO:0000256" key="5">
    <source>
        <dbReference type="ARBA" id="ARBA00022692"/>
    </source>
</evidence>
<dbReference type="Gene3D" id="1.10.357.140">
    <property type="entry name" value="UbiA prenyltransferase"/>
    <property type="match status" value="1"/>
</dbReference>
<feature type="transmembrane region" description="Helical" evidence="8">
    <location>
        <begin position="119"/>
        <end position="141"/>
    </location>
</feature>
<dbReference type="CDD" id="cd13962">
    <property type="entry name" value="PT_UbiA_UBIAD1"/>
    <property type="match status" value="1"/>
</dbReference>
<feature type="transmembrane region" description="Helical" evidence="8">
    <location>
        <begin position="153"/>
        <end position="171"/>
    </location>
</feature>
<evidence type="ECO:0000256" key="2">
    <source>
        <dbReference type="ARBA" id="ARBA00022428"/>
    </source>
</evidence>
<feature type="transmembrane region" description="Helical" evidence="8">
    <location>
        <begin position="224"/>
        <end position="242"/>
    </location>
</feature>
<dbReference type="EMBL" id="JACVEL010000008">
    <property type="protein sequence ID" value="MBC9813198.1"/>
    <property type="molecule type" value="Genomic_DNA"/>
</dbReference>
<dbReference type="InterPro" id="IPR026046">
    <property type="entry name" value="UBIAD1"/>
</dbReference>
<comment type="subcellular location">
    <subcellularLocation>
        <location evidence="8">Cell membrane</location>
        <topology evidence="8">Multi-pass membrane protein</topology>
    </subcellularLocation>
    <subcellularLocation>
        <location evidence="1">Membrane</location>
        <topology evidence="1">Multi-pass membrane protein</topology>
    </subcellularLocation>
</comment>
<protein>
    <recommendedName>
        <fullName evidence="8 9">1,4-dihydroxy-2-naphthoate octaprenyltransferase</fullName>
        <shortName evidence="8">DHNA-octaprenyltransferase</shortName>
        <ecNumber evidence="8 9">2.5.1.74</ecNumber>
    </recommendedName>
</protein>
<dbReference type="GO" id="GO:0005886">
    <property type="term" value="C:plasma membrane"/>
    <property type="evidence" value="ECO:0007669"/>
    <property type="project" value="UniProtKB-SubCell"/>
</dbReference>
<keyword evidence="3 8" id="KW-1003">Cell membrane</keyword>
<dbReference type="Pfam" id="PF01040">
    <property type="entry name" value="UbiA"/>
    <property type="match status" value="1"/>
</dbReference>
<dbReference type="PIRSF" id="PIRSF005355">
    <property type="entry name" value="UBIAD1"/>
    <property type="match status" value="1"/>
</dbReference>
<proteinExistence type="inferred from homology"/>
<dbReference type="GO" id="GO:0046428">
    <property type="term" value="F:1,4-dihydroxy-2-naphthoate polyprenyltransferase activity"/>
    <property type="evidence" value="ECO:0007669"/>
    <property type="project" value="UniProtKB-UniRule"/>
</dbReference>
<comment type="caution">
    <text evidence="10">The sequence shown here is derived from an EMBL/GenBank/DDBJ whole genome shotgun (WGS) entry which is preliminary data.</text>
</comment>
<keyword evidence="6 8" id="KW-1133">Transmembrane helix</keyword>
<dbReference type="PANTHER" id="PTHR13929:SF0">
    <property type="entry name" value="UBIA PRENYLTRANSFERASE DOMAIN-CONTAINING PROTEIN 1"/>
    <property type="match status" value="1"/>
</dbReference>
<dbReference type="AlphaFoldDB" id="A0A8J6PES6"/>
<accession>A0A8J6PES6</accession>
<feature type="transmembrane region" description="Helical" evidence="8">
    <location>
        <begin position="177"/>
        <end position="197"/>
    </location>
</feature>
<comment type="similarity">
    <text evidence="8">Belongs to the MenA family. Type 1 subfamily.</text>
</comment>
<dbReference type="UniPathway" id="UPA00079">
    <property type="reaction ID" value="UER00168"/>
</dbReference>
<evidence type="ECO:0000256" key="9">
    <source>
        <dbReference type="NCBIfam" id="TIGR00751"/>
    </source>
</evidence>
<keyword evidence="7 8" id="KW-0472">Membrane</keyword>
<dbReference type="HAMAP" id="MF_01937">
    <property type="entry name" value="MenA_1"/>
    <property type="match status" value="1"/>
</dbReference>
<dbReference type="NCBIfam" id="TIGR00751">
    <property type="entry name" value="menA"/>
    <property type="match status" value="1"/>
</dbReference>
<name>A0A8J6PES6_9FLAO</name>
<evidence type="ECO:0000256" key="8">
    <source>
        <dbReference type="HAMAP-Rule" id="MF_01937"/>
    </source>
</evidence>
<evidence type="ECO:0000256" key="3">
    <source>
        <dbReference type="ARBA" id="ARBA00022475"/>
    </source>
</evidence>
<feature type="transmembrane region" description="Helical" evidence="8">
    <location>
        <begin position="93"/>
        <end position="113"/>
    </location>
</feature>
<dbReference type="InterPro" id="IPR000537">
    <property type="entry name" value="UbiA_prenyltransferase"/>
</dbReference>
<evidence type="ECO:0000256" key="4">
    <source>
        <dbReference type="ARBA" id="ARBA00022679"/>
    </source>
</evidence>
<evidence type="ECO:0000313" key="10">
    <source>
        <dbReference type="EMBL" id="MBC9813198.1"/>
    </source>
</evidence>
<evidence type="ECO:0000256" key="7">
    <source>
        <dbReference type="ARBA" id="ARBA00023136"/>
    </source>
</evidence>
<dbReference type="PANTHER" id="PTHR13929">
    <property type="entry name" value="1,4-DIHYDROXY-2-NAPHTHOATE OCTAPRENYLTRANSFERASE"/>
    <property type="match status" value="1"/>
</dbReference>